<reference evidence="1 2" key="1">
    <citation type="submission" date="2019-01" db="EMBL/GenBank/DDBJ databases">
        <title>Halorientalis sp. F13-25 a new haloarchaeum isolated from hypersaline water.</title>
        <authorList>
            <person name="Ana D.-V."/>
            <person name="Cristina S.-P."/>
            <person name="Antonio V."/>
        </authorList>
    </citation>
    <scope>NUCLEOTIDE SEQUENCE [LARGE SCALE GENOMIC DNA]</scope>
    <source>
        <strain evidence="1 2">F13-25</strain>
    </source>
</reference>
<gene>
    <name evidence="1" type="ORF">EAF64_15585</name>
</gene>
<dbReference type="AlphaFoldDB" id="A0A498KTD2"/>
<dbReference type="Proteomes" id="UP000289691">
    <property type="component" value="Unassembled WGS sequence"/>
</dbReference>
<dbReference type="EMBL" id="RDFA01000005">
    <property type="protein sequence ID" value="RXK48047.1"/>
    <property type="molecule type" value="Genomic_DNA"/>
</dbReference>
<evidence type="ECO:0000313" key="1">
    <source>
        <dbReference type="EMBL" id="RXK48047.1"/>
    </source>
</evidence>
<organism evidence="1 2">
    <name type="scientific">Halorientalis pallida</name>
    <dbReference type="NCBI Taxonomy" id="2479928"/>
    <lineage>
        <taxon>Archaea</taxon>
        <taxon>Methanobacteriati</taxon>
        <taxon>Methanobacteriota</taxon>
        <taxon>Stenosarchaea group</taxon>
        <taxon>Halobacteria</taxon>
        <taxon>Halobacteriales</taxon>
        <taxon>Haloarculaceae</taxon>
        <taxon>Halorientalis</taxon>
    </lineage>
</organism>
<sequence length="129" mass="13775">MSTVALQCYQCDAEYDYVGTAPHLARCPACGSSCVPPAGSLTVVDSVHWESANGLAKVWVKAVDDRDRPFEFEVAAHGSRGKLVALKIDGVSINPQRVDTIETLPPPITAEIAELGVSEIETASPRHSK</sequence>
<protein>
    <submittedName>
        <fullName evidence="1">Uncharacterized protein</fullName>
    </submittedName>
</protein>
<accession>A0A498KTD2</accession>
<dbReference type="OrthoDB" id="198243at2157"/>
<dbReference type="RefSeq" id="WP_129069900.1">
    <property type="nucleotide sequence ID" value="NZ_RDFA01000005.1"/>
</dbReference>
<comment type="caution">
    <text evidence="1">The sequence shown here is derived from an EMBL/GenBank/DDBJ whole genome shotgun (WGS) entry which is preliminary data.</text>
</comment>
<keyword evidence="2" id="KW-1185">Reference proteome</keyword>
<evidence type="ECO:0000313" key="2">
    <source>
        <dbReference type="Proteomes" id="UP000289691"/>
    </source>
</evidence>
<proteinExistence type="predicted"/>
<name>A0A498KTD2_9EURY</name>